<feature type="compositionally biased region" description="Low complexity" evidence="12">
    <location>
        <begin position="604"/>
        <end position="620"/>
    </location>
</feature>
<comment type="caution">
    <text evidence="15">The sequence shown here is derived from an EMBL/GenBank/DDBJ whole genome shotgun (WGS) entry which is preliminary data.</text>
</comment>
<dbReference type="InterPro" id="IPR012341">
    <property type="entry name" value="6hp_glycosidase-like_sf"/>
</dbReference>
<evidence type="ECO:0000259" key="13">
    <source>
        <dbReference type="Pfam" id="PF00723"/>
    </source>
</evidence>
<sequence length="620" mass="69155">MALPIEEYAIIADTQTAALVGRNGSIDWLCVPRFDSGAIFAALLGDEENGHWTIAPVADVIAVRRRYRPDTMVLETEFKTADGVVRLIDFMPPRDEAPDVVRIVEGVRGRVPMTMRLRLRFDYGHVVPWVYREQDALVAVAGPDAVWLRTPVETHGENMATRADFEVGPDERTSFVLTWRASHLPPPEPIDPAHELGVTEGYWQGWVSACTYEGEWRDAVVRSLLTLKALTYAPTGGIVAAATTSLPEKLGGVRNWDYRFCWLRDATITLQSLLYSGFQSEALAWRKWLLRAIAGNPAELQIMYGVAGERRLDEYVAEWLAGYDGNPVRIGNAAAEQFQLDVYGEVMDALHQGRRAGLKAADPAWGLQVKLMEFVEQHWTDPDEGIWEVRGGPKQFVHSKLMAWVAADRAVKAVEEFGLPGPVERWAELRETIRTDILEKGYDPERRTFTQFYGSDELDAALLMVPLVGFLPATDERVVGTVEAIERHLLVDGFVQRYTQHPDTDVDGLPPGEGAFLACTFWLADNYALMGRHEEAREVFERLLALRNDVGLLSEEYDQAERRLVGNFPQAFSHVPLIDTARTLSAATAPTEARVREGLKEGYSSPSKASKASSMTSPAT</sequence>
<dbReference type="InterPro" id="IPR045582">
    <property type="entry name" value="Trehalase-like_N"/>
</dbReference>
<protein>
    <recommendedName>
        <fullName evidence="4">Trehalase</fullName>
        <ecNumber evidence="3">3.2.1.28</ecNumber>
    </recommendedName>
    <alternativeName>
        <fullName evidence="8">Alpha,alpha-trehalase</fullName>
    </alternativeName>
    <alternativeName>
        <fullName evidence="9">Alpha,alpha-trehalose glucohydrolase</fullName>
    </alternativeName>
</protein>
<comment type="pathway">
    <text evidence="11">Glycan degradation; trehalose degradation; D-glucose from alpha,alpha-trehalose: step 1/1.</text>
</comment>
<feature type="domain" description="GH15-like" evidence="13">
    <location>
        <begin position="217"/>
        <end position="581"/>
    </location>
</feature>
<dbReference type="RefSeq" id="WP_084556367.1">
    <property type="nucleotide sequence ID" value="NZ_RJKL01000001.1"/>
</dbReference>
<evidence type="ECO:0000256" key="12">
    <source>
        <dbReference type="SAM" id="MobiDB-lite"/>
    </source>
</evidence>
<organism evidence="15 16">
    <name type="scientific">Couchioplanes caeruleus</name>
    <dbReference type="NCBI Taxonomy" id="56438"/>
    <lineage>
        <taxon>Bacteria</taxon>
        <taxon>Bacillati</taxon>
        <taxon>Actinomycetota</taxon>
        <taxon>Actinomycetes</taxon>
        <taxon>Micromonosporales</taxon>
        <taxon>Micromonosporaceae</taxon>
        <taxon>Couchioplanes</taxon>
    </lineage>
</organism>
<dbReference type="EC" id="3.2.1.28" evidence="3"/>
<dbReference type="PANTHER" id="PTHR31616">
    <property type="entry name" value="TREHALASE"/>
    <property type="match status" value="1"/>
</dbReference>
<evidence type="ECO:0000256" key="2">
    <source>
        <dbReference type="ARBA" id="ARBA00006188"/>
    </source>
</evidence>
<dbReference type="Pfam" id="PF19291">
    <property type="entry name" value="TREH_N"/>
    <property type="match status" value="1"/>
</dbReference>
<name>A0A3N1GJS9_9ACTN</name>
<evidence type="ECO:0000256" key="11">
    <source>
        <dbReference type="ARBA" id="ARBA00060615"/>
    </source>
</evidence>
<keyword evidence="6" id="KW-0119">Carbohydrate metabolism</keyword>
<evidence type="ECO:0000256" key="6">
    <source>
        <dbReference type="ARBA" id="ARBA00023277"/>
    </source>
</evidence>
<dbReference type="SUPFAM" id="SSF48208">
    <property type="entry name" value="Six-hairpin glycosidases"/>
    <property type="match status" value="1"/>
</dbReference>
<feature type="domain" description="Trehalase-like N-terminal" evidence="14">
    <location>
        <begin position="2"/>
        <end position="178"/>
    </location>
</feature>
<proteinExistence type="inferred from homology"/>
<evidence type="ECO:0000256" key="8">
    <source>
        <dbReference type="ARBA" id="ARBA00030473"/>
    </source>
</evidence>
<evidence type="ECO:0000313" key="16">
    <source>
        <dbReference type="Proteomes" id="UP000271683"/>
    </source>
</evidence>
<evidence type="ECO:0000259" key="14">
    <source>
        <dbReference type="Pfam" id="PF19291"/>
    </source>
</evidence>
<keyword evidence="5" id="KW-0378">Hydrolase</keyword>
<dbReference type="InterPro" id="IPR008928">
    <property type="entry name" value="6-hairpin_glycosidase_sf"/>
</dbReference>
<dbReference type="Gene3D" id="1.50.10.10">
    <property type="match status" value="1"/>
</dbReference>
<dbReference type="GO" id="GO:0005993">
    <property type="term" value="P:trehalose catabolic process"/>
    <property type="evidence" value="ECO:0007669"/>
    <property type="project" value="UniProtKB-ARBA"/>
</dbReference>
<evidence type="ECO:0000256" key="3">
    <source>
        <dbReference type="ARBA" id="ARBA00012757"/>
    </source>
</evidence>
<reference evidence="15 16" key="1">
    <citation type="submission" date="2018-11" db="EMBL/GenBank/DDBJ databases">
        <title>Sequencing the genomes of 1000 actinobacteria strains.</title>
        <authorList>
            <person name="Klenk H.-P."/>
        </authorList>
    </citation>
    <scope>NUCLEOTIDE SEQUENCE [LARGE SCALE GENOMIC DNA]</scope>
    <source>
        <strain evidence="15 16">DSM 43634</strain>
    </source>
</reference>
<keyword evidence="7" id="KW-0326">Glycosidase</keyword>
<evidence type="ECO:0000256" key="4">
    <source>
        <dbReference type="ARBA" id="ARBA00019905"/>
    </source>
</evidence>
<dbReference type="Proteomes" id="UP000271683">
    <property type="component" value="Unassembled WGS sequence"/>
</dbReference>
<evidence type="ECO:0000256" key="1">
    <source>
        <dbReference type="ARBA" id="ARBA00001576"/>
    </source>
</evidence>
<feature type="region of interest" description="Disordered" evidence="12">
    <location>
        <begin position="595"/>
        <end position="620"/>
    </location>
</feature>
<dbReference type="Pfam" id="PF00723">
    <property type="entry name" value="Glyco_hydro_15"/>
    <property type="match status" value="1"/>
</dbReference>
<dbReference type="AlphaFoldDB" id="A0A3N1GJS9"/>
<gene>
    <name evidence="15" type="ORF">EDD30_3400</name>
</gene>
<comment type="cofactor">
    <cofactor evidence="10">
        <name>phosphate</name>
        <dbReference type="ChEBI" id="CHEBI:43474"/>
    </cofactor>
</comment>
<evidence type="ECO:0000256" key="5">
    <source>
        <dbReference type="ARBA" id="ARBA00022801"/>
    </source>
</evidence>
<dbReference type="GO" id="GO:0004555">
    <property type="term" value="F:alpha,alpha-trehalase activity"/>
    <property type="evidence" value="ECO:0007669"/>
    <property type="project" value="UniProtKB-EC"/>
</dbReference>
<dbReference type="OrthoDB" id="3902805at2"/>
<dbReference type="InterPro" id="IPR011613">
    <property type="entry name" value="GH15-like"/>
</dbReference>
<evidence type="ECO:0000313" key="15">
    <source>
        <dbReference type="EMBL" id="ROP30543.1"/>
    </source>
</evidence>
<evidence type="ECO:0000256" key="10">
    <source>
        <dbReference type="ARBA" id="ARBA00053030"/>
    </source>
</evidence>
<evidence type="ECO:0000256" key="7">
    <source>
        <dbReference type="ARBA" id="ARBA00023295"/>
    </source>
</evidence>
<comment type="catalytic activity">
    <reaction evidence="1">
        <text>alpha,alpha-trehalose + H2O = alpha-D-glucose + beta-D-glucose</text>
        <dbReference type="Rhea" id="RHEA:32675"/>
        <dbReference type="ChEBI" id="CHEBI:15377"/>
        <dbReference type="ChEBI" id="CHEBI:15903"/>
        <dbReference type="ChEBI" id="CHEBI:16551"/>
        <dbReference type="ChEBI" id="CHEBI:17925"/>
        <dbReference type="EC" id="3.2.1.28"/>
    </reaction>
</comment>
<comment type="similarity">
    <text evidence="2">Belongs to the glycosyl hydrolase 15 family.</text>
</comment>
<evidence type="ECO:0000256" key="9">
    <source>
        <dbReference type="ARBA" id="ARBA00031637"/>
    </source>
</evidence>
<accession>A0A3N1GJS9</accession>
<dbReference type="EMBL" id="RJKL01000001">
    <property type="protein sequence ID" value="ROP30543.1"/>
    <property type="molecule type" value="Genomic_DNA"/>
</dbReference>
<dbReference type="FunFam" id="1.50.10.10:FF:000005">
    <property type="entry name" value="Glycosyl hydrolase, glucoamylase"/>
    <property type="match status" value="1"/>
</dbReference>
<dbReference type="PANTHER" id="PTHR31616:SF0">
    <property type="entry name" value="GLUCAN 1,4-ALPHA-GLUCOSIDASE"/>
    <property type="match status" value="1"/>
</dbReference>